<feature type="transmembrane region" description="Helical" evidence="1">
    <location>
        <begin position="99"/>
        <end position="118"/>
    </location>
</feature>
<sequence length="303" mass="31213">MTSGSRGTGMGLAAAVVANLTLATGPWLVRLAETGPVAAGFWRLALAMPALLIWSAVANPGALRRGLAFWPVLLVAGLAFAADLATWNVSIHRTTLANATLFANSATLIYPVYGFLIARAWPSRPQVAALLLAMVGGGMLLGQSAELSHAHLMGDLLALFAGLAYAVYFIGMARVRAAVPPMPALALSGIATMAPLLLLAIGLGERLMPTGTAGWGPLIGLALVSQVFGQGLMIYALGRLPPLVIGITLLLQPIVAGGIGWAVYGERPGVPDWIGALLVAVALVLVRREPKVAPVAGQTRSVA</sequence>
<dbReference type="OrthoDB" id="8770617at2"/>
<keyword evidence="4" id="KW-1185">Reference proteome</keyword>
<dbReference type="InterPro" id="IPR037185">
    <property type="entry name" value="EmrE-like"/>
</dbReference>
<keyword evidence="1" id="KW-0812">Transmembrane</keyword>
<feature type="transmembrane region" description="Helical" evidence="1">
    <location>
        <begin position="127"/>
        <end position="145"/>
    </location>
</feature>
<dbReference type="Pfam" id="PF00892">
    <property type="entry name" value="EamA"/>
    <property type="match status" value="2"/>
</dbReference>
<feature type="transmembrane region" description="Helical" evidence="1">
    <location>
        <begin position="270"/>
        <end position="286"/>
    </location>
</feature>
<dbReference type="SUPFAM" id="SSF103481">
    <property type="entry name" value="Multidrug resistance efflux transporter EmrE"/>
    <property type="match status" value="2"/>
</dbReference>
<proteinExistence type="predicted"/>
<dbReference type="GO" id="GO:0016020">
    <property type="term" value="C:membrane"/>
    <property type="evidence" value="ECO:0007669"/>
    <property type="project" value="InterPro"/>
</dbReference>
<dbReference type="EMBL" id="SDPT01000003">
    <property type="protein sequence ID" value="RXZ30286.1"/>
    <property type="molecule type" value="Genomic_DNA"/>
</dbReference>
<dbReference type="PANTHER" id="PTHR22911">
    <property type="entry name" value="ACYL-MALONYL CONDENSING ENZYME-RELATED"/>
    <property type="match status" value="1"/>
</dbReference>
<keyword evidence="1" id="KW-0472">Membrane</keyword>
<protein>
    <submittedName>
        <fullName evidence="3">DMT family transporter</fullName>
    </submittedName>
</protein>
<feature type="transmembrane region" description="Helical" evidence="1">
    <location>
        <begin position="41"/>
        <end position="60"/>
    </location>
</feature>
<feature type="transmembrane region" description="Helical" evidence="1">
    <location>
        <begin position="215"/>
        <end position="236"/>
    </location>
</feature>
<organism evidence="3 4">
    <name type="scientific">Sphingomonas desiccabilis</name>
    <dbReference type="NCBI Taxonomy" id="429134"/>
    <lineage>
        <taxon>Bacteria</taxon>
        <taxon>Pseudomonadati</taxon>
        <taxon>Pseudomonadota</taxon>
        <taxon>Alphaproteobacteria</taxon>
        <taxon>Sphingomonadales</taxon>
        <taxon>Sphingomonadaceae</taxon>
        <taxon>Sphingomonas</taxon>
    </lineage>
</organism>
<comment type="caution">
    <text evidence="3">The sequence shown here is derived from an EMBL/GenBank/DDBJ whole genome shotgun (WGS) entry which is preliminary data.</text>
</comment>
<feature type="transmembrane region" description="Helical" evidence="1">
    <location>
        <begin position="151"/>
        <end position="170"/>
    </location>
</feature>
<evidence type="ECO:0000256" key="1">
    <source>
        <dbReference type="SAM" id="Phobius"/>
    </source>
</evidence>
<dbReference type="InterPro" id="IPR000620">
    <property type="entry name" value="EamA_dom"/>
</dbReference>
<evidence type="ECO:0000313" key="4">
    <source>
        <dbReference type="Proteomes" id="UP000292347"/>
    </source>
</evidence>
<evidence type="ECO:0000313" key="3">
    <source>
        <dbReference type="EMBL" id="RXZ30286.1"/>
    </source>
</evidence>
<feature type="transmembrane region" description="Helical" evidence="1">
    <location>
        <begin position="182"/>
        <end position="203"/>
    </location>
</feature>
<dbReference type="AlphaFoldDB" id="A0A4Q2IR19"/>
<feature type="domain" description="EamA" evidence="2">
    <location>
        <begin position="153"/>
        <end position="286"/>
    </location>
</feature>
<keyword evidence="1" id="KW-1133">Transmembrane helix</keyword>
<reference evidence="3 4" key="1">
    <citation type="submission" date="2019-01" db="EMBL/GenBank/DDBJ databases">
        <title>Sphingomonas mucosissima sp. nov. and Sphingomonas desiccabilis sp. nov., from biological soil crusts in the Colorado Plateau, USA.</title>
        <authorList>
            <person name="Zhu D."/>
        </authorList>
    </citation>
    <scope>NUCLEOTIDE SEQUENCE [LARGE SCALE GENOMIC DNA]</scope>
    <source>
        <strain evidence="3 4">CP1D</strain>
    </source>
</reference>
<name>A0A4Q2IR19_9SPHN</name>
<gene>
    <name evidence="3" type="ORF">EO081_13860</name>
</gene>
<feature type="domain" description="EamA" evidence="2">
    <location>
        <begin position="10"/>
        <end position="136"/>
    </location>
</feature>
<accession>A0A4Q2IR19</accession>
<dbReference type="Proteomes" id="UP000292347">
    <property type="component" value="Unassembled WGS sequence"/>
</dbReference>
<feature type="transmembrane region" description="Helical" evidence="1">
    <location>
        <begin position="243"/>
        <end position="264"/>
    </location>
</feature>
<evidence type="ECO:0000259" key="2">
    <source>
        <dbReference type="Pfam" id="PF00892"/>
    </source>
</evidence>
<feature type="transmembrane region" description="Helical" evidence="1">
    <location>
        <begin position="67"/>
        <end position="87"/>
    </location>
</feature>